<evidence type="ECO:0000256" key="1">
    <source>
        <dbReference type="SAM" id="Phobius"/>
    </source>
</evidence>
<organism evidence="2 3">
    <name type="scientific">candidate division WWE3 bacterium</name>
    <dbReference type="NCBI Taxonomy" id="2053526"/>
    <lineage>
        <taxon>Bacteria</taxon>
        <taxon>Katanobacteria</taxon>
    </lineage>
</organism>
<evidence type="ECO:0000313" key="3">
    <source>
        <dbReference type="Proteomes" id="UP000710385"/>
    </source>
</evidence>
<feature type="transmembrane region" description="Helical" evidence="1">
    <location>
        <begin position="67"/>
        <end position="85"/>
    </location>
</feature>
<reference evidence="2" key="1">
    <citation type="submission" date="2020-05" db="EMBL/GenBank/DDBJ databases">
        <title>High-Quality Genomes of Partial-Nitritation/Anammox System by Hierarchical Clustering Based Hybrid Assembly.</title>
        <authorList>
            <person name="Liu L."/>
            <person name="Wang Y."/>
            <person name="Che Y."/>
            <person name="Chen Y."/>
            <person name="Xia Y."/>
            <person name="Luo R."/>
            <person name="Cheng S.H."/>
            <person name="Zheng C."/>
            <person name="Zhang T."/>
        </authorList>
    </citation>
    <scope>NUCLEOTIDE SEQUENCE</scope>
    <source>
        <strain evidence="2">H1_PAT1</strain>
    </source>
</reference>
<dbReference type="Pfam" id="PF10066">
    <property type="entry name" value="DUF2304"/>
    <property type="match status" value="1"/>
</dbReference>
<feature type="transmembrane region" description="Helical" evidence="1">
    <location>
        <begin position="32"/>
        <end position="55"/>
    </location>
</feature>
<name>A0A928Y6F7_UNCKA</name>
<dbReference type="AlphaFoldDB" id="A0A928Y6F7"/>
<dbReference type="InterPro" id="IPR019277">
    <property type="entry name" value="DUF2304"/>
</dbReference>
<dbReference type="Proteomes" id="UP000710385">
    <property type="component" value="Unassembled WGS sequence"/>
</dbReference>
<gene>
    <name evidence="2" type="ORF">HS096_03990</name>
</gene>
<comment type="caution">
    <text evidence="2">The sequence shown here is derived from an EMBL/GenBank/DDBJ whole genome shotgun (WGS) entry which is preliminary data.</text>
</comment>
<sequence length="112" mass="12589">MPIQILLIASLAVAVMLTWKRARERVIRIHEAVLWSAVWLIAAIVILLPNTTTTIANLLGVGRGVDLVLYASVVALFFLVFKLFITVDGLEKKLTDLVRRDALRDLDKHERS</sequence>
<dbReference type="EMBL" id="JABTTY010000001">
    <property type="protein sequence ID" value="MBE7525517.1"/>
    <property type="molecule type" value="Genomic_DNA"/>
</dbReference>
<keyword evidence="1" id="KW-1133">Transmembrane helix</keyword>
<accession>A0A928Y6F7</accession>
<protein>
    <submittedName>
        <fullName evidence="2">DUF2304 domain-containing protein</fullName>
    </submittedName>
</protein>
<evidence type="ECO:0000313" key="2">
    <source>
        <dbReference type="EMBL" id="MBE7525517.1"/>
    </source>
</evidence>
<keyword evidence="1" id="KW-0472">Membrane</keyword>
<proteinExistence type="predicted"/>
<keyword evidence="1" id="KW-0812">Transmembrane</keyword>